<keyword evidence="2" id="KW-1185">Reference proteome</keyword>
<dbReference type="AlphaFoldDB" id="A0A6D2IGD4"/>
<reference evidence="1" key="1">
    <citation type="submission" date="2020-01" db="EMBL/GenBank/DDBJ databases">
        <authorList>
            <person name="Mishra B."/>
        </authorList>
    </citation>
    <scope>NUCLEOTIDE SEQUENCE [LARGE SCALE GENOMIC DNA]</scope>
</reference>
<dbReference type="Proteomes" id="UP000467841">
    <property type="component" value="Unassembled WGS sequence"/>
</dbReference>
<evidence type="ECO:0000313" key="2">
    <source>
        <dbReference type="Proteomes" id="UP000467841"/>
    </source>
</evidence>
<organism evidence="1 2">
    <name type="scientific">Microthlaspi erraticum</name>
    <dbReference type="NCBI Taxonomy" id="1685480"/>
    <lineage>
        <taxon>Eukaryota</taxon>
        <taxon>Viridiplantae</taxon>
        <taxon>Streptophyta</taxon>
        <taxon>Embryophyta</taxon>
        <taxon>Tracheophyta</taxon>
        <taxon>Spermatophyta</taxon>
        <taxon>Magnoliopsida</taxon>
        <taxon>eudicotyledons</taxon>
        <taxon>Gunneridae</taxon>
        <taxon>Pentapetalae</taxon>
        <taxon>rosids</taxon>
        <taxon>malvids</taxon>
        <taxon>Brassicales</taxon>
        <taxon>Brassicaceae</taxon>
        <taxon>Coluteocarpeae</taxon>
        <taxon>Microthlaspi</taxon>
    </lineage>
</organism>
<feature type="non-terminal residue" evidence="1">
    <location>
        <position position="1"/>
    </location>
</feature>
<accession>A0A6D2IGD4</accession>
<proteinExistence type="predicted"/>
<comment type="caution">
    <text evidence="1">The sequence shown here is derived from an EMBL/GenBank/DDBJ whole genome shotgun (WGS) entry which is preliminary data.</text>
</comment>
<protein>
    <submittedName>
        <fullName evidence="1">Uncharacterized protein</fullName>
    </submittedName>
</protein>
<dbReference type="EMBL" id="CACVBM020001079">
    <property type="protein sequence ID" value="CAA7029250.1"/>
    <property type="molecule type" value="Genomic_DNA"/>
</dbReference>
<gene>
    <name evidence="1" type="ORF">MERR_LOCUS16485</name>
</gene>
<evidence type="ECO:0000313" key="1">
    <source>
        <dbReference type="EMBL" id="CAA7029250.1"/>
    </source>
</evidence>
<sequence length="62" mass="6739">CIKEGLKPCKMQVHQSTAGNVSRVVIDRPTVWTLAETSDGRTYLAERGTCSFLGQPDCAVGR</sequence>
<name>A0A6D2IGD4_9BRAS</name>